<dbReference type="EC" id="3.1.3.5" evidence="5"/>
<sequence>MTTSTPLDAPADRPLVLLSNDDGIDAAGIAALAAALDGVGTLAVVAPFEEQSAVGHAITVRDPMRSHVTPFDGPSGAVWARAITGTPADCVKIAVQKLLPRRPDLVVSGINHGPNTAVNVLYSGTVSAATEAAILGVPSMAVSHDAWRPADFEDAGRVARALAERVLADGLPPNVLLNVNVPDRPRGELAGLRVTRQARSRWEEEFEERRDPFDRPYYWLGGRFVDLDGGDDTDLAAVAAGYVSVTPLHFDLTAHAALDAVRALDLRLPD</sequence>
<feature type="binding site" evidence="5">
    <location>
        <position position="21"/>
    </location>
    <ligand>
        <name>a divalent metal cation</name>
        <dbReference type="ChEBI" id="CHEBI:60240"/>
    </ligand>
</feature>
<protein>
    <recommendedName>
        <fullName evidence="5">5'-nucleotidase SurE</fullName>
        <ecNumber evidence="5">3.1.3.5</ecNumber>
    </recommendedName>
    <alternativeName>
        <fullName evidence="5">Nucleoside 5'-monophosphate phosphohydrolase</fullName>
    </alternativeName>
</protein>
<evidence type="ECO:0000256" key="5">
    <source>
        <dbReference type="HAMAP-Rule" id="MF_00060"/>
    </source>
</evidence>
<feature type="domain" description="Survival protein SurE-like phosphatase/nucleotidase" evidence="6">
    <location>
        <begin position="16"/>
        <end position="204"/>
    </location>
</feature>
<dbReference type="Pfam" id="PF01975">
    <property type="entry name" value="SurE"/>
    <property type="match status" value="1"/>
</dbReference>
<evidence type="ECO:0000259" key="6">
    <source>
        <dbReference type="Pfam" id="PF01975"/>
    </source>
</evidence>
<proteinExistence type="inferred from homology"/>
<dbReference type="Proteomes" id="UP001267426">
    <property type="component" value="Unassembled WGS sequence"/>
</dbReference>
<feature type="binding site" evidence="5">
    <location>
        <position position="111"/>
    </location>
    <ligand>
        <name>a divalent metal cation</name>
        <dbReference type="ChEBI" id="CHEBI:60240"/>
    </ligand>
</feature>
<dbReference type="PANTHER" id="PTHR30457">
    <property type="entry name" value="5'-NUCLEOTIDASE SURE"/>
    <property type="match status" value="1"/>
</dbReference>
<dbReference type="GO" id="GO:0008254">
    <property type="term" value="F:3'-nucleotidase activity"/>
    <property type="evidence" value="ECO:0007669"/>
    <property type="project" value="UniProtKB-EC"/>
</dbReference>
<keyword evidence="8" id="KW-1185">Reference proteome</keyword>
<evidence type="ECO:0000256" key="4">
    <source>
        <dbReference type="ARBA" id="ARBA00022801"/>
    </source>
</evidence>
<comment type="cofactor">
    <cofactor evidence="5">
        <name>a divalent metal cation</name>
        <dbReference type="ChEBI" id="CHEBI:60240"/>
    </cofactor>
    <text evidence="5">Binds 1 divalent metal cation per subunit.</text>
</comment>
<dbReference type="EMBL" id="JAVRHT010000014">
    <property type="protein sequence ID" value="MDT0631584.1"/>
    <property type="molecule type" value="Genomic_DNA"/>
</dbReference>
<comment type="similarity">
    <text evidence="2 5">Belongs to the SurE nucleotidase family.</text>
</comment>
<evidence type="ECO:0000313" key="7">
    <source>
        <dbReference type="EMBL" id="MDT0631584.1"/>
    </source>
</evidence>
<name>A0ABU3BQN9_9BACT</name>
<dbReference type="PANTHER" id="PTHR30457:SF0">
    <property type="entry name" value="PHOSPHATASE, PUTATIVE (AFU_ORTHOLOGUE AFUA_4G01070)-RELATED"/>
    <property type="match status" value="1"/>
</dbReference>
<keyword evidence="3 5" id="KW-0479">Metal-binding</keyword>
<comment type="catalytic activity">
    <reaction evidence="1 5">
        <text>a ribonucleoside 5'-phosphate + H2O = a ribonucleoside + phosphate</text>
        <dbReference type="Rhea" id="RHEA:12484"/>
        <dbReference type="ChEBI" id="CHEBI:15377"/>
        <dbReference type="ChEBI" id="CHEBI:18254"/>
        <dbReference type="ChEBI" id="CHEBI:43474"/>
        <dbReference type="ChEBI" id="CHEBI:58043"/>
        <dbReference type="EC" id="3.1.3.5"/>
    </reaction>
</comment>
<dbReference type="Gene3D" id="3.40.1210.10">
    <property type="entry name" value="Survival protein SurE-like phosphatase/nucleotidase"/>
    <property type="match status" value="1"/>
</dbReference>
<evidence type="ECO:0000256" key="2">
    <source>
        <dbReference type="ARBA" id="ARBA00011062"/>
    </source>
</evidence>
<dbReference type="SUPFAM" id="SSF64167">
    <property type="entry name" value="SurE-like"/>
    <property type="match status" value="1"/>
</dbReference>
<organism evidence="7 8">
    <name type="scientific">Rubrivirga litoralis</name>
    <dbReference type="NCBI Taxonomy" id="3075598"/>
    <lineage>
        <taxon>Bacteria</taxon>
        <taxon>Pseudomonadati</taxon>
        <taxon>Rhodothermota</taxon>
        <taxon>Rhodothermia</taxon>
        <taxon>Rhodothermales</taxon>
        <taxon>Rubricoccaceae</taxon>
        <taxon>Rubrivirga</taxon>
    </lineage>
</organism>
<dbReference type="HAMAP" id="MF_00060">
    <property type="entry name" value="SurE"/>
    <property type="match status" value="1"/>
</dbReference>
<evidence type="ECO:0000256" key="3">
    <source>
        <dbReference type="ARBA" id="ARBA00022723"/>
    </source>
</evidence>
<dbReference type="NCBIfam" id="NF001490">
    <property type="entry name" value="PRK00346.1-4"/>
    <property type="match status" value="1"/>
</dbReference>
<accession>A0ABU3BQN9</accession>
<keyword evidence="5" id="KW-0547">Nucleotide-binding</keyword>
<gene>
    <name evidence="5 7" type="primary">surE</name>
    <name evidence="7" type="ORF">RM540_07460</name>
</gene>
<dbReference type="InterPro" id="IPR036523">
    <property type="entry name" value="SurE-like_sf"/>
</dbReference>
<evidence type="ECO:0000313" key="8">
    <source>
        <dbReference type="Proteomes" id="UP001267426"/>
    </source>
</evidence>
<feature type="binding site" evidence="5">
    <location>
        <position position="52"/>
    </location>
    <ligand>
        <name>a divalent metal cation</name>
        <dbReference type="ChEBI" id="CHEBI:60240"/>
    </ligand>
</feature>
<feature type="binding site" evidence="5">
    <location>
        <position position="22"/>
    </location>
    <ligand>
        <name>a divalent metal cation</name>
        <dbReference type="ChEBI" id="CHEBI:60240"/>
    </ligand>
</feature>
<comment type="subcellular location">
    <subcellularLocation>
        <location evidence="5">Cytoplasm</location>
    </subcellularLocation>
</comment>
<dbReference type="NCBIfam" id="TIGR00087">
    <property type="entry name" value="surE"/>
    <property type="match status" value="1"/>
</dbReference>
<comment type="caution">
    <text evidence="7">The sequence shown here is derived from an EMBL/GenBank/DDBJ whole genome shotgun (WGS) entry which is preliminary data.</text>
</comment>
<keyword evidence="4 5" id="KW-0378">Hydrolase</keyword>
<reference evidence="7 8" key="1">
    <citation type="submission" date="2023-09" db="EMBL/GenBank/DDBJ databases">
        <authorList>
            <person name="Rey-Velasco X."/>
        </authorList>
    </citation>
    <scope>NUCLEOTIDE SEQUENCE [LARGE SCALE GENOMIC DNA]</scope>
    <source>
        <strain evidence="7 8">F394</strain>
    </source>
</reference>
<dbReference type="NCBIfam" id="NF001492">
    <property type="entry name" value="PRK00346.2-2"/>
    <property type="match status" value="1"/>
</dbReference>
<evidence type="ECO:0000256" key="1">
    <source>
        <dbReference type="ARBA" id="ARBA00000815"/>
    </source>
</evidence>
<dbReference type="InterPro" id="IPR030048">
    <property type="entry name" value="SurE"/>
</dbReference>
<keyword evidence="5" id="KW-0963">Cytoplasm</keyword>
<comment type="function">
    <text evidence="5">Nucleotidase that shows phosphatase activity on nucleoside 5'-monophosphates.</text>
</comment>
<dbReference type="InterPro" id="IPR002828">
    <property type="entry name" value="SurE-like_Pase/nucleotidase"/>
</dbReference>
<dbReference type="RefSeq" id="WP_311662926.1">
    <property type="nucleotide sequence ID" value="NZ_JAVRHT010000014.1"/>
</dbReference>